<feature type="compositionally biased region" description="Polar residues" evidence="7">
    <location>
        <begin position="241"/>
        <end position="252"/>
    </location>
</feature>
<dbReference type="InterPro" id="IPR036026">
    <property type="entry name" value="Seven-hairpin_glycosidases"/>
</dbReference>
<dbReference type="InterPro" id="IPR001382">
    <property type="entry name" value="Glyco_hydro_47"/>
</dbReference>
<dbReference type="InterPro" id="IPR050749">
    <property type="entry name" value="Glycosyl_Hydrolase_47"/>
</dbReference>
<keyword evidence="4 8" id="KW-0378">Hydrolase</keyword>
<keyword evidence="5 6" id="KW-1015">Disulfide bond</keyword>
<comment type="similarity">
    <text evidence="3">Belongs to the glycosyl hydrolase 47 family.</text>
</comment>
<evidence type="ECO:0000256" key="7">
    <source>
        <dbReference type="SAM" id="MobiDB-lite"/>
    </source>
</evidence>
<evidence type="ECO:0000256" key="3">
    <source>
        <dbReference type="ARBA" id="ARBA00007658"/>
    </source>
</evidence>
<evidence type="ECO:0000313" key="9">
    <source>
        <dbReference type="Proteomes" id="UP000054279"/>
    </source>
</evidence>
<dbReference type="OrthoDB" id="8118055at2759"/>
<dbReference type="GO" id="GO:0016020">
    <property type="term" value="C:membrane"/>
    <property type="evidence" value="ECO:0007669"/>
    <property type="project" value="InterPro"/>
</dbReference>
<keyword evidence="9" id="KW-1185">Reference proteome</keyword>
<comment type="pathway">
    <text evidence="2">Protein modification; protein glycosylation.</text>
</comment>
<dbReference type="Pfam" id="PF01532">
    <property type="entry name" value="Glyco_hydro_47"/>
    <property type="match status" value="1"/>
</dbReference>
<evidence type="ECO:0000256" key="5">
    <source>
        <dbReference type="ARBA" id="ARBA00023157"/>
    </source>
</evidence>
<dbReference type="SUPFAM" id="SSF48225">
    <property type="entry name" value="Seven-hairpin glycosidases"/>
    <property type="match status" value="1"/>
</dbReference>
<dbReference type="PANTHER" id="PTHR11742">
    <property type="entry name" value="MANNOSYL-OLIGOSACCHARIDE ALPHA-1,2-MANNOSIDASE-RELATED"/>
    <property type="match status" value="1"/>
</dbReference>
<feature type="compositionally biased region" description="Low complexity" evidence="7">
    <location>
        <begin position="253"/>
        <end position="265"/>
    </location>
</feature>
<dbReference type="GO" id="GO:0005975">
    <property type="term" value="P:carbohydrate metabolic process"/>
    <property type="evidence" value="ECO:0007669"/>
    <property type="project" value="InterPro"/>
</dbReference>
<dbReference type="GO" id="GO:0005509">
    <property type="term" value="F:calcium ion binding"/>
    <property type="evidence" value="ECO:0007669"/>
    <property type="project" value="InterPro"/>
</dbReference>
<comment type="cofactor">
    <cofactor evidence="1">
        <name>Ca(2+)</name>
        <dbReference type="ChEBI" id="CHEBI:29108"/>
    </cofactor>
</comment>
<feature type="disulfide bond" evidence="6">
    <location>
        <begin position="77"/>
        <end position="114"/>
    </location>
</feature>
<evidence type="ECO:0000256" key="2">
    <source>
        <dbReference type="ARBA" id="ARBA00004922"/>
    </source>
</evidence>
<proteinExistence type="inferred from homology"/>
<dbReference type="EMBL" id="KN837197">
    <property type="protein sequence ID" value="KIJ34705.1"/>
    <property type="molecule type" value="Genomic_DNA"/>
</dbReference>
<reference evidence="8 9" key="1">
    <citation type="submission" date="2014-06" db="EMBL/GenBank/DDBJ databases">
        <title>Evolutionary Origins and Diversification of the Mycorrhizal Mutualists.</title>
        <authorList>
            <consortium name="DOE Joint Genome Institute"/>
            <consortium name="Mycorrhizal Genomics Consortium"/>
            <person name="Kohler A."/>
            <person name="Kuo A."/>
            <person name="Nagy L.G."/>
            <person name="Floudas D."/>
            <person name="Copeland A."/>
            <person name="Barry K.W."/>
            <person name="Cichocki N."/>
            <person name="Veneault-Fourrey C."/>
            <person name="LaButti K."/>
            <person name="Lindquist E.A."/>
            <person name="Lipzen A."/>
            <person name="Lundell T."/>
            <person name="Morin E."/>
            <person name="Murat C."/>
            <person name="Riley R."/>
            <person name="Ohm R."/>
            <person name="Sun H."/>
            <person name="Tunlid A."/>
            <person name="Henrissat B."/>
            <person name="Grigoriev I.V."/>
            <person name="Hibbett D.S."/>
            <person name="Martin F."/>
        </authorList>
    </citation>
    <scope>NUCLEOTIDE SEQUENCE [LARGE SCALE GENOMIC DNA]</scope>
    <source>
        <strain evidence="8 9">SS14</strain>
    </source>
</reference>
<gene>
    <name evidence="8" type="ORF">M422DRAFT_51933</name>
</gene>
<dbReference type="Gene3D" id="1.50.10.10">
    <property type="match status" value="1"/>
</dbReference>
<name>A0A0C9VB35_SPHS4</name>
<dbReference type="GO" id="GO:0004571">
    <property type="term" value="F:mannosyl-oligosaccharide 1,2-alpha-mannosidase activity"/>
    <property type="evidence" value="ECO:0007669"/>
    <property type="project" value="InterPro"/>
</dbReference>
<evidence type="ECO:0000256" key="6">
    <source>
        <dbReference type="PIRSR" id="PIRSR601382-3"/>
    </source>
</evidence>
<dbReference type="GO" id="GO:0005783">
    <property type="term" value="C:endoplasmic reticulum"/>
    <property type="evidence" value="ECO:0007669"/>
    <property type="project" value="TreeGrafter"/>
</dbReference>
<evidence type="ECO:0000313" key="8">
    <source>
        <dbReference type="EMBL" id="KIJ34705.1"/>
    </source>
</evidence>
<evidence type="ECO:0000256" key="4">
    <source>
        <dbReference type="ARBA" id="ARBA00022801"/>
    </source>
</evidence>
<dbReference type="GO" id="GO:0036503">
    <property type="term" value="P:ERAD pathway"/>
    <property type="evidence" value="ECO:0007669"/>
    <property type="project" value="UniProtKB-ARBA"/>
</dbReference>
<dbReference type="InterPro" id="IPR012341">
    <property type="entry name" value="6hp_glycosidase-like_sf"/>
</dbReference>
<dbReference type="HOGENOM" id="CLU_1050396_0_0_1"/>
<protein>
    <submittedName>
        <fullName evidence="8">Glycoside hydrolase family 47 protein</fullName>
    </submittedName>
</protein>
<dbReference type="AlphaFoldDB" id="A0A0C9VB35"/>
<feature type="region of interest" description="Disordered" evidence="7">
    <location>
        <begin position="241"/>
        <end position="265"/>
    </location>
</feature>
<sequence length="265" mass="29962">MWPTKFNPNDGKPANDGFTVGALADSAYEYLLKQYILSNKTETRLAELYLTSITGILENLVYISPLHPTRKFEHLSCFFPSLLALEVSTLSSEIMGPQQKELHMWAAEAIGHSCCVIYMDRKSGLGPECVTFDGTPSTQESRWVMKVEEWANAGREGNMGAPPGVRDADMPWYGKDGHLEGMNESEKKVVAKRKDYYETRDNYLSRPETLESMFVLWRTTGDSKWRDRGWEIWSAIEKNTKTSSGYASQDGVSSNSMNSRNSLLR</sequence>
<organism evidence="8 9">
    <name type="scientific">Sphaerobolus stellatus (strain SS14)</name>
    <dbReference type="NCBI Taxonomy" id="990650"/>
    <lineage>
        <taxon>Eukaryota</taxon>
        <taxon>Fungi</taxon>
        <taxon>Dikarya</taxon>
        <taxon>Basidiomycota</taxon>
        <taxon>Agaricomycotina</taxon>
        <taxon>Agaricomycetes</taxon>
        <taxon>Phallomycetidae</taxon>
        <taxon>Geastrales</taxon>
        <taxon>Sphaerobolaceae</taxon>
        <taxon>Sphaerobolus</taxon>
    </lineage>
</organism>
<accession>A0A0C9VB35</accession>
<dbReference type="Proteomes" id="UP000054279">
    <property type="component" value="Unassembled WGS sequence"/>
</dbReference>
<evidence type="ECO:0000256" key="1">
    <source>
        <dbReference type="ARBA" id="ARBA00001913"/>
    </source>
</evidence>